<keyword evidence="2" id="KW-1185">Reference proteome</keyword>
<organism evidence="1 2">
    <name type="scientific">Zooshikella harenae</name>
    <dbReference type="NCBI Taxonomy" id="2827238"/>
    <lineage>
        <taxon>Bacteria</taxon>
        <taxon>Pseudomonadati</taxon>
        <taxon>Pseudomonadota</taxon>
        <taxon>Gammaproteobacteria</taxon>
        <taxon>Oceanospirillales</taxon>
        <taxon>Zooshikellaceae</taxon>
        <taxon>Zooshikella</taxon>
    </lineage>
</organism>
<evidence type="ECO:0000313" key="1">
    <source>
        <dbReference type="EMBL" id="MBU2713045.1"/>
    </source>
</evidence>
<sequence length="70" mass="8146">MTERAFEHIIIIMFENQYRSYVLQNPYMQSLARQGIELTQYYGVMHPSQTNYIASIAGELCNMSDDEPPP</sequence>
<evidence type="ECO:0000313" key="2">
    <source>
        <dbReference type="Proteomes" id="UP000690515"/>
    </source>
</evidence>
<dbReference type="Proteomes" id="UP000690515">
    <property type="component" value="Unassembled WGS sequence"/>
</dbReference>
<name>A0ABS5ZGE7_9GAMM</name>
<feature type="non-terminal residue" evidence="1">
    <location>
        <position position="70"/>
    </location>
</feature>
<proteinExistence type="predicted"/>
<comment type="caution">
    <text evidence="1">The sequence shown here is derived from an EMBL/GenBank/DDBJ whole genome shotgun (WGS) entry which is preliminary data.</text>
</comment>
<reference evidence="1 2" key="1">
    <citation type="submission" date="2021-04" db="EMBL/GenBank/DDBJ databases">
        <authorList>
            <person name="Pira H."/>
            <person name="Risdian C."/>
            <person name="Wink J."/>
        </authorList>
    </citation>
    <scope>NUCLEOTIDE SEQUENCE [LARGE SCALE GENOMIC DNA]</scope>
    <source>
        <strain evidence="1 2">WH53</strain>
    </source>
</reference>
<gene>
    <name evidence="1" type="ORF">KCG35_18415</name>
</gene>
<dbReference type="EMBL" id="JAGSOY010000058">
    <property type="protein sequence ID" value="MBU2713045.1"/>
    <property type="molecule type" value="Genomic_DNA"/>
</dbReference>
<evidence type="ECO:0008006" key="3">
    <source>
        <dbReference type="Google" id="ProtNLM"/>
    </source>
</evidence>
<protein>
    <recommendedName>
        <fullName evidence="3">Acid phosphatase</fullName>
    </recommendedName>
</protein>
<accession>A0ABS5ZGE7</accession>